<name>X1RJW8_9ZZZZ</name>
<dbReference type="AlphaFoldDB" id="X1RJW8"/>
<dbReference type="EMBL" id="BARV01036630">
    <property type="protein sequence ID" value="GAI55859.1"/>
    <property type="molecule type" value="Genomic_DNA"/>
</dbReference>
<accession>X1RJW8</accession>
<organism evidence="1">
    <name type="scientific">marine sediment metagenome</name>
    <dbReference type="NCBI Taxonomy" id="412755"/>
    <lineage>
        <taxon>unclassified sequences</taxon>
        <taxon>metagenomes</taxon>
        <taxon>ecological metagenomes</taxon>
    </lineage>
</organism>
<reference evidence="1" key="1">
    <citation type="journal article" date="2014" name="Front. Microbiol.">
        <title>High frequency of phylogenetically diverse reductive dehalogenase-homologous genes in deep subseafloor sedimentary metagenomes.</title>
        <authorList>
            <person name="Kawai M."/>
            <person name="Futagami T."/>
            <person name="Toyoda A."/>
            <person name="Takaki Y."/>
            <person name="Nishi S."/>
            <person name="Hori S."/>
            <person name="Arai W."/>
            <person name="Tsubouchi T."/>
            <person name="Morono Y."/>
            <person name="Uchiyama I."/>
            <person name="Ito T."/>
            <person name="Fujiyama A."/>
            <person name="Inagaki F."/>
            <person name="Takami H."/>
        </authorList>
    </citation>
    <scope>NUCLEOTIDE SEQUENCE</scope>
    <source>
        <strain evidence="1">Expedition CK06-06</strain>
    </source>
</reference>
<comment type="caution">
    <text evidence="1">The sequence shown here is derived from an EMBL/GenBank/DDBJ whole genome shotgun (WGS) entry which is preliminary data.</text>
</comment>
<feature type="non-terminal residue" evidence="1">
    <location>
        <position position="1"/>
    </location>
</feature>
<sequence length="71" mass="7742">QIGVIPVEEREGFAERFAPVLVQLEQKVITRKQTAQKLGISGPTLKRVLDNHLAAIQPALVAEGERTALVV</sequence>
<gene>
    <name evidence="1" type="ORF">S06H3_56870</name>
</gene>
<evidence type="ECO:0000313" key="1">
    <source>
        <dbReference type="EMBL" id="GAI55859.1"/>
    </source>
</evidence>
<proteinExistence type="predicted"/>
<protein>
    <submittedName>
        <fullName evidence="1">Uncharacterized protein</fullName>
    </submittedName>
</protein>